<protein>
    <recommendedName>
        <fullName evidence="2">C2H2-type domain-containing protein</fullName>
    </recommendedName>
</protein>
<dbReference type="InterPro" id="IPR013087">
    <property type="entry name" value="Znf_C2H2_type"/>
</dbReference>
<dbReference type="Proteomes" id="UP000284842">
    <property type="component" value="Unassembled WGS sequence"/>
</dbReference>
<feature type="region of interest" description="Disordered" evidence="1">
    <location>
        <begin position="233"/>
        <end position="256"/>
    </location>
</feature>
<dbReference type="SMART" id="SM00355">
    <property type="entry name" value="ZnF_C2H2"/>
    <property type="match status" value="3"/>
</dbReference>
<dbReference type="AlphaFoldDB" id="A0A409X042"/>
<proteinExistence type="predicted"/>
<accession>A0A409X042</accession>
<evidence type="ECO:0000256" key="1">
    <source>
        <dbReference type="SAM" id="MobiDB-lite"/>
    </source>
</evidence>
<feature type="compositionally biased region" description="Low complexity" evidence="1">
    <location>
        <begin position="240"/>
        <end position="251"/>
    </location>
</feature>
<dbReference type="InParanoid" id="A0A409X042"/>
<evidence type="ECO:0000259" key="2">
    <source>
        <dbReference type="SMART" id="SM00355"/>
    </source>
</evidence>
<dbReference type="Pfam" id="PF12013">
    <property type="entry name" value="OrsD"/>
    <property type="match status" value="1"/>
</dbReference>
<feature type="region of interest" description="Disordered" evidence="1">
    <location>
        <begin position="117"/>
        <end position="149"/>
    </location>
</feature>
<organism evidence="3 4">
    <name type="scientific">Panaeolus cyanescens</name>
    <dbReference type="NCBI Taxonomy" id="181874"/>
    <lineage>
        <taxon>Eukaryota</taxon>
        <taxon>Fungi</taxon>
        <taxon>Dikarya</taxon>
        <taxon>Basidiomycota</taxon>
        <taxon>Agaricomycotina</taxon>
        <taxon>Agaricomycetes</taxon>
        <taxon>Agaricomycetidae</taxon>
        <taxon>Agaricales</taxon>
        <taxon>Agaricineae</taxon>
        <taxon>Galeropsidaceae</taxon>
        <taxon>Panaeolus</taxon>
    </lineage>
</organism>
<feature type="domain" description="C2H2-type" evidence="2">
    <location>
        <begin position="345"/>
        <end position="368"/>
    </location>
</feature>
<dbReference type="EMBL" id="NHTK01004938">
    <property type="protein sequence ID" value="PPQ84106.1"/>
    <property type="molecule type" value="Genomic_DNA"/>
</dbReference>
<feature type="domain" description="C2H2-type" evidence="2">
    <location>
        <begin position="53"/>
        <end position="78"/>
    </location>
</feature>
<dbReference type="InterPro" id="IPR022698">
    <property type="entry name" value="OrsD"/>
</dbReference>
<keyword evidence="4" id="KW-1185">Reference proteome</keyword>
<gene>
    <name evidence="3" type="ORF">CVT24_002277</name>
</gene>
<feature type="compositionally biased region" description="Polar residues" evidence="1">
    <location>
        <begin position="117"/>
        <end position="139"/>
    </location>
</feature>
<evidence type="ECO:0000313" key="4">
    <source>
        <dbReference type="Proteomes" id="UP000284842"/>
    </source>
</evidence>
<dbReference type="STRING" id="181874.A0A409X042"/>
<reference evidence="3 4" key="1">
    <citation type="journal article" date="2018" name="Evol. Lett.">
        <title>Horizontal gene cluster transfer increased hallucinogenic mushroom diversity.</title>
        <authorList>
            <person name="Reynolds H.T."/>
            <person name="Vijayakumar V."/>
            <person name="Gluck-Thaler E."/>
            <person name="Korotkin H.B."/>
            <person name="Matheny P.B."/>
            <person name="Slot J.C."/>
        </authorList>
    </citation>
    <scope>NUCLEOTIDE SEQUENCE [LARGE SCALE GENOMIC DNA]</scope>
    <source>
        <strain evidence="3 4">2629</strain>
    </source>
</reference>
<name>A0A409X042_9AGAR</name>
<feature type="domain" description="C2H2-type" evidence="2">
    <location>
        <begin position="1"/>
        <end position="26"/>
    </location>
</feature>
<dbReference type="OrthoDB" id="2799352at2759"/>
<sequence>PTCPIPDCGYSNTKASNLKVHIINRHYKKYCIKSPDDNEVMGTMTRESPTQPLTCFHEDCDLTHHDIRGFIKHWPSVHGYAKIQVVTEDFPKISASNTATELKPKYQYIAEYPHLRSTTTSDPLDGGNPQSKSSPSTLPSPHAGVLLDEGSPQSISTVAAVPSPHANVLLDGAYPQSTSVPMPDPTSLADDSFHQRNDQWANNIATVMPTSHDHATHDMIDVMSVDKGDSSLMNVGSDETTTASLPASPSSDGTPPTVSLDAHILQLLRHNGWSLDCHRCVVICMPCGTAFKPGSDKHRHQMHYETFKLLTSHLQTLGLHQSNKTVKLPAPKSLAIPLIDVINAYACNHCNYVSREEKTLANHTGPNHPESKGVIRHHACFAQSIFIYHPRYFEVTLDAPISTSSTQIMDAFSQQVALNIDTLKPVPRPENNEVSLLLRNTNWHVHLAPYTKTSSDVKTLRSLMYPPEHSKPAWFKVLDLNVKKYLCEIRTQAINASFMARCCLNEYPVTSQTPQAWSLLMNDTTLYHYGNTFRHFLLTILLCANNCPPYYTLPLSNHQQSAVESLRKSLTTSAEPSMEAVTHIHELAKSMFYPLGVPKPGETQDRWTHVLDCLIAVSALKDDGSFKAAHEVTQTFAILQYLIRGTVFYEALIKSRAQGTTLLSSVQSEAALAIIAGIESPFNTVISYQRVASQLAYASTLPPTTIVSEDGYTITYCGTLFNVHQWRAGLAKLYTDTSLLINDILRGQTYGLNIPEHVDDDWTCTLRGYSWVNNFAFVPTSRPLLRALLSDPDHPMAQMDVDGNLVWNHGRVISILNDITAVLKNLALLTFYGSGQPVRISEFIDHKYANSDK</sequence>
<evidence type="ECO:0000313" key="3">
    <source>
        <dbReference type="EMBL" id="PPQ84106.1"/>
    </source>
</evidence>
<comment type="caution">
    <text evidence="3">The sequence shown here is derived from an EMBL/GenBank/DDBJ whole genome shotgun (WGS) entry which is preliminary data.</text>
</comment>
<feature type="non-terminal residue" evidence="3">
    <location>
        <position position="1"/>
    </location>
</feature>
<feature type="non-terminal residue" evidence="3">
    <location>
        <position position="853"/>
    </location>
</feature>